<dbReference type="PANTHER" id="PTHR30636">
    <property type="entry name" value="UPF0701 PROTEIN YICC"/>
    <property type="match status" value="1"/>
</dbReference>
<name>A0A645CW64_9ZZZZ</name>
<sequence>MWRDVEGVAVMALTAYRDMRAAEGERLSKDLLERLQSIEVTLPEIDAASVRSVADQRERITALLSELLGAAEVDSGRVATEVALYADRISVTEEVVRLRSHIGEMRKLLSGDMVSGRKMDFLLQEMNREINTIGSKCQRSEIAMLVVDNKAELEKIREQVQNLE</sequence>
<accession>A0A645CW64</accession>
<comment type="caution">
    <text evidence="2">The sequence shown here is derived from an EMBL/GenBank/DDBJ whole genome shotgun (WGS) entry which is preliminary data.</text>
</comment>
<proteinExistence type="predicted"/>
<dbReference type="EMBL" id="VSSQ01030577">
    <property type="protein sequence ID" value="MPM81151.1"/>
    <property type="molecule type" value="Genomic_DNA"/>
</dbReference>
<dbReference type="InterPro" id="IPR013551">
    <property type="entry name" value="YicC-like_C"/>
</dbReference>
<dbReference type="Pfam" id="PF08340">
    <property type="entry name" value="YicC-like_C"/>
    <property type="match status" value="1"/>
</dbReference>
<feature type="domain" description="Endoribonuclease YicC-like C-terminal" evidence="1">
    <location>
        <begin position="49"/>
        <end position="164"/>
    </location>
</feature>
<protein>
    <recommendedName>
        <fullName evidence="1">Endoribonuclease YicC-like C-terminal domain-containing protein</fullName>
    </recommendedName>
</protein>
<dbReference type="InterPro" id="IPR005229">
    <property type="entry name" value="YicC/YloC-like"/>
</dbReference>
<organism evidence="2">
    <name type="scientific">bioreactor metagenome</name>
    <dbReference type="NCBI Taxonomy" id="1076179"/>
    <lineage>
        <taxon>unclassified sequences</taxon>
        <taxon>metagenomes</taxon>
        <taxon>ecological metagenomes</taxon>
    </lineage>
</organism>
<dbReference type="GO" id="GO:0004521">
    <property type="term" value="F:RNA endonuclease activity"/>
    <property type="evidence" value="ECO:0007669"/>
    <property type="project" value="InterPro"/>
</dbReference>
<dbReference type="AlphaFoldDB" id="A0A645CW64"/>
<evidence type="ECO:0000313" key="2">
    <source>
        <dbReference type="EMBL" id="MPM81151.1"/>
    </source>
</evidence>
<reference evidence="2" key="1">
    <citation type="submission" date="2019-08" db="EMBL/GenBank/DDBJ databases">
        <authorList>
            <person name="Kucharzyk K."/>
            <person name="Murdoch R.W."/>
            <person name="Higgins S."/>
            <person name="Loffler F."/>
        </authorList>
    </citation>
    <scope>NUCLEOTIDE SEQUENCE</scope>
</reference>
<evidence type="ECO:0000259" key="1">
    <source>
        <dbReference type="Pfam" id="PF08340"/>
    </source>
</evidence>
<dbReference type="PANTHER" id="PTHR30636:SF3">
    <property type="entry name" value="UPF0701 PROTEIN YICC"/>
    <property type="match status" value="1"/>
</dbReference>
<gene>
    <name evidence="2" type="ORF">SDC9_128203</name>
</gene>